<proteinExistence type="predicted"/>
<dbReference type="SUPFAM" id="SSF53167">
    <property type="entry name" value="Purine and uridine phosphorylases"/>
    <property type="match status" value="1"/>
</dbReference>
<comment type="caution">
    <text evidence="3">The sequence shown here is derived from an EMBL/GenBank/DDBJ whole genome shotgun (WGS) entry which is preliminary data.</text>
</comment>
<evidence type="ECO:0000313" key="3">
    <source>
        <dbReference type="EMBL" id="CAF9936552.1"/>
    </source>
</evidence>
<dbReference type="InterPro" id="IPR035994">
    <property type="entry name" value="Nucleoside_phosphorylase_sf"/>
</dbReference>
<dbReference type="InterPro" id="IPR027417">
    <property type="entry name" value="P-loop_NTPase"/>
</dbReference>
<evidence type="ECO:0000313" key="4">
    <source>
        <dbReference type="Proteomes" id="UP000664203"/>
    </source>
</evidence>
<dbReference type="PRINTS" id="PR00381">
    <property type="entry name" value="KINESINLIGHT"/>
</dbReference>
<dbReference type="InterPro" id="IPR056681">
    <property type="entry name" value="DUF7779"/>
</dbReference>
<dbReference type="SUPFAM" id="SSF52540">
    <property type="entry name" value="P-loop containing nucleoside triphosphate hydrolases"/>
    <property type="match status" value="1"/>
</dbReference>
<dbReference type="NCBIfam" id="NF040586">
    <property type="entry name" value="FxSxx_TPR"/>
    <property type="match status" value="1"/>
</dbReference>
<dbReference type="EMBL" id="CAJPDR010000446">
    <property type="protein sequence ID" value="CAF9936552.1"/>
    <property type="molecule type" value="Genomic_DNA"/>
</dbReference>
<dbReference type="SUPFAM" id="SSF48452">
    <property type="entry name" value="TPR-like"/>
    <property type="match status" value="1"/>
</dbReference>
<dbReference type="Gene3D" id="3.40.50.300">
    <property type="entry name" value="P-loop containing nucleotide triphosphate hydrolases"/>
    <property type="match status" value="1"/>
</dbReference>
<dbReference type="Gene3D" id="3.40.50.1580">
    <property type="entry name" value="Nucleoside phosphorylase domain"/>
    <property type="match status" value="1"/>
</dbReference>
<keyword evidence="4" id="KW-1185">Reference proteome</keyword>
<gene>
    <name evidence="3" type="ORF">ALECFALPRED_006888</name>
</gene>
<dbReference type="Pfam" id="PF25000">
    <property type="entry name" value="DUF7779"/>
    <property type="match status" value="1"/>
</dbReference>
<sequence>MEHGDYTVGWICALPTELAAAEGMLDKRHTPLSQVSHDHNIYTLGQIGVHNVAIACLPSGVTGTASAAIVATHIRSTFPSIRFGLMVGVGGGAPSEENDIRLGDVVISKPTQTFGGVVQYDFGKTIHEGRFERTGSLNRPPDVLLNAVSKLQARHMMEEADLPRHLSQMLSKYPKLQKTSGYQGAQQDHLFEADYDHRTATCDDCESDRLITRSDREDSSPTIHYGIIASGNQVMRDGATRERLRKELNVLCFEMEAAGLMDNFPCLVIRGICDYADTHKNKRWQPYAAAVAAAYAKELLCIIPANQVVGTRTIGEASAQGSQPNQVKPVFTVPFRKDPKFVDREFIFSQIEEQLHLHHCASLSGIGGIGYYPSHDFPPSVLTKVNRKSQIVIEYAYRFRQSHPQSHVFWIYAASTTQFMQAYQDIARKLRLPGCEDSNIDPCELVSNWLDEDDGSGWLMILDNADSADLFFRSTDLNSSSARKEPTRRLLFDYIPKRLDSRRSLIITTRNRHLGESLMDGEPCIEVLPFSIQEADSLLRLKAKEACVRCKSAVIRRLLEILGYIPLAITQAGAYIKRNRQAIQGYLTALETNQQNLTDRLSQELQDPRRPPGFPNAVFRTWNLSFDQILAREPQTAKLLSLIAMLDPQRIPEKLLRRSAKRDVDFEMAIGTLDGFALISQEIGEESYAIHPLVQASVHYWLEQRSEKADCASQALQLLVEEFPTGIYEHTEICELMLAHAQAVLCYKYVSDDDLKRRAKLLYNVGWFSWRQGRYVAAHREVLEAYNIVRERSGELAFDTLSSLSLLAAVLMDQVKYKEAEKMHRRALKGMEKLLGFEHPNTLVNVNNLAVVLRSQRKYKEAEKLYRRALKTSEKVLEFEHPDTLISVNNLAVVFQYQGKYKAAEELHRRALEERERVLGVEHPRTLTSVNNLAVVLQYQGKYKAVEELYRRALEGREKMLGVEHPETLKCVHNLAALFHKQQRYNDASVLYLRASAGFLKTLGPDHPTTWNCSQYYSSMIHERGNGTDV</sequence>
<feature type="domain" description="Nucleoside phosphorylase" evidence="1">
    <location>
        <begin position="8"/>
        <end position="284"/>
    </location>
</feature>
<organism evidence="3 4">
    <name type="scientific">Alectoria fallacina</name>
    <dbReference type="NCBI Taxonomy" id="1903189"/>
    <lineage>
        <taxon>Eukaryota</taxon>
        <taxon>Fungi</taxon>
        <taxon>Dikarya</taxon>
        <taxon>Ascomycota</taxon>
        <taxon>Pezizomycotina</taxon>
        <taxon>Lecanoromycetes</taxon>
        <taxon>OSLEUM clade</taxon>
        <taxon>Lecanoromycetidae</taxon>
        <taxon>Lecanorales</taxon>
        <taxon>Lecanorineae</taxon>
        <taxon>Parmeliaceae</taxon>
        <taxon>Alectoria</taxon>
    </lineage>
</organism>
<dbReference type="InterPro" id="IPR011990">
    <property type="entry name" value="TPR-like_helical_dom_sf"/>
</dbReference>
<dbReference type="GO" id="GO:0003824">
    <property type="term" value="F:catalytic activity"/>
    <property type="evidence" value="ECO:0007669"/>
    <property type="project" value="InterPro"/>
</dbReference>
<dbReference type="GO" id="GO:0009116">
    <property type="term" value="P:nucleoside metabolic process"/>
    <property type="evidence" value="ECO:0007669"/>
    <property type="project" value="InterPro"/>
</dbReference>
<dbReference type="PANTHER" id="PTHR46082:SF11">
    <property type="entry name" value="AAA+ ATPASE DOMAIN-CONTAINING PROTEIN-RELATED"/>
    <property type="match status" value="1"/>
</dbReference>
<dbReference type="OrthoDB" id="427518at2759"/>
<name>A0A8H3G4E7_9LECA</name>
<dbReference type="InterPro" id="IPR053137">
    <property type="entry name" value="NLR-like"/>
</dbReference>
<accession>A0A8H3G4E7</accession>
<evidence type="ECO:0000259" key="2">
    <source>
        <dbReference type="Pfam" id="PF25000"/>
    </source>
</evidence>
<evidence type="ECO:0008006" key="5">
    <source>
        <dbReference type="Google" id="ProtNLM"/>
    </source>
</evidence>
<dbReference type="Gene3D" id="1.25.40.10">
    <property type="entry name" value="Tetratricopeptide repeat domain"/>
    <property type="match status" value="2"/>
</dbReference>
<feature type="domain" description="DUF7779" evidence="2">
    <location>
        <begin position="633"/>
        <end position="699"/>
    </location>
</feature>
<dbReference type="SMART" id="SM00028">
    <property type="entry name" value="TPR"/>
    <property type="match status" value="4"/>
</dbReference>
<dbReference type="Pfam" id="PF13424">
    <property type="entry name" value="TPR_12"/>
    <property type="match status" value="2"/>
</dbReference>
<evidence type="ECO:0000259" key="1">
    <source>
        <dbReference type="Pfam" id="PF01048"/>
    </source>
</evidence>
<dbReference type="AlphaFoldDB" id="A0A8H3G4E7"/>
<reference evidence="3" key="1">
    <citation type="submission" date="2021-03" db="EMBL/GenBank/DDBJ databases">
        <authorList>
            <person name="Tagirdzhanova G."/>
        </authorList>
    </citation>
    <scope>NUCLEOTIDE SEQUENCE</scope>
</reference>
<dbReference type="Pfam" id="PF13374">
    <property type="entry name" value="TPR_10"/>
    <property type="match status" value="1"/>
</dbReference>
<dbReference type="CDD" id="cd09008">
    <property type="entry name" value="MTAN"/>
    <property type="match status" value="1"/>
</dbReference>
<dbReference type="PANTHER" id="PTHR46082">
    <property type="entry name" value="ATP/GTP-BINDING PROTEIN-RELATED"/>
    <property type="match status" value="1"/>
</dbReference>
<protein>
    <recommendedName>
        <fullName evidence="5">Nucleoside phosphorylase domain-containing protein</fullName>
    </recommendedName>
</protein>
<dbReference type="InterPro" id="IPR019734">
    <property type="entry name" value="TPR_rpt"/>
</dbReference>
<dbReference type="Proteomes" id="UP000664203">
    <property type="component" value="Unassembled WGS sequence"/>
</dbReference>
<dbReference type="Pfam" id="PF01048">
    <property type="entry name" value="PNP_UDP_1"/>
    <property type="match status" value="1"/>
</dbReference>
<dbReference type="InterPro" id="IPR000845">
    <property type="entry name" value="Nucleoside_phosphorylase_d"/>
</dbReference>